<proteinExistence type="predicted"/>
<dbReference type="Pfam" id="PF11954">
    <property type="entry name" value="DUF3471"/>
    <property type="match status" value="1"/>
</dbReference>
<organism evidence="4 5">
    <name type="scientific">Lacipirellula limnantheis</name>
    <dbReference type="NCBI Taxonomy" id="2528024"/>
    <lineage>
        <taxon>Bacteria</taxon>
        <taxon>Pseudomonadati</taxon>
        <taxon>Planctomycetota</taxon>
        <taxon>Planctomycetia</taxon>
        <taxon>Pirellulales</taxon>
        <taxon>Lacipirellulaceae</taxon>
        <taxon>Lacipirellula</taxon>
    </lineage>
</organism>
<keyword evidence="5" id="KW-1185">Reference proteome</keyword>
<feature type="domain" description="Beta-lactamase-related" evidence="2">
    <location>
        <begin position="36"/>
        <end position="346"/>
    </location>
</feature>
<gene>
    <name evidence="4" type="primary">ampC</name>
    <name evidence="4" type="ORF">I41_19350</name>
</gene>
<dbReference type="PANTHER" id="PTHR46825">
    <property type="entry name" value="D-ALANYL-D-ALANINE-CARBOXYPEPTIDASE/ENDOPEPTIDASE AMPH"/>
    <property type="match status" value="1"/>
</dbReference>
<feature type="signal peptide" evidence="1">
    <location>
        <begin position="1"/>
        <end position="25"/>
    </location>
</feature>
<protein>
    <submittedName>
        <fullName evidence="4">Beta-lactamase</fullName>
        <ecNumber evidence="4">3.5.2.6</ecNumber>
    </submittedName>
</protein>
<evidence type="ECO:0000256" key="1">
    <source>
        <dbReference type="SAM" id="SignalP"/>
    </source>
</evidence>
<name>A0A517TWK1_9BACT</name>
<dbReference type="InterPro" id="IPR012338">
    <property type="entry name" value="Beta-lactam/transpept-like"/>
</dbReference>
<accession>A0A517TWK1</accession>
<dbReference type="GO" id="GO:0008800">
    <property type="term" value="F:beta-lactamase activity"/>
    <property type="evidence" value="ECO:0007669"/>
    <property type="project" value="UniProtKB-EC"/>
</dbReference>
<dbReference type="InterPro" id="IPR001466">
    <property type="entry name" value="Beta-lactam-related"/>
</dbReference>
<dbReference type="InterPro" id="IPR021860">
    <property type="entry name" value="Peptidase_S12_Pab87-rel_C"/>
</dbReference>
<dbReference type="Pfam" id="PF00144">
    <property type="entry name" value="Beta-lactamase"/>
    <property type="match status" value="1"/>
</dbReference>
<feature type="chain" id="PRO_5022133099" evidence="1">
    <location>
        <begin position="26"/>
        <end position="462"/>
    </location>
</feature>
<dbReference type="Proteomes" id="UP000317909">
    <property type="component" value="Chromosome"/>
</dbReference>
<dbReference type="Gene3D" id="3.40.710.10">
    <property type="entry name" value="DD-peptidase/beta-lactamase superfamily"/>
    <property type="match status" value="1"/>
</dbReference>
<keyword evidence="4" id="KW-0378">Hydrolase</keyword>
<sequence length="462" mass="50428" precursor="true">MRRLISRGLLAIVLSTRLSASTLDAAEPLADLKPKIDALVAPLIDNKVVVGLVVGIRRGDEEIFFPYGKIELGKDAPPTPDAIYEIGSITKAFTGVLLADESLRNGLDLNTVVVDALLKDEAKPKAPAENPITLAHLATHTSGLPRLPDNLKPKDVTNPYADYTAADAYAFFTAHQPKRDPGEYEYSNYGMGLLGQLLADRAGKSYDELVQERICEPLGMTETRQTLTPEMQSRLAPPHDGDLQRGKNWHFDALVGAGGLRSNARDMLKFAAAMLADDDRDVTKAFQLAGEPREKIPGGLGIGLAWHLARDGSTRWHNGQTGGYSSYVASLPQQQVAVAVLCNTATDLTTILGEKVAQTALGMEVDPPKVREVVDVPVETLEKYVGSYSLNFFMKFTVTLDGDRLKVKLTGQDAFPIYPSSPTEFFYRIVDAQITFVLDDKGEVTKLILHQNGVDQEAPRQK</sequence>
<evidence type="ECO:0000259" key="3">
    <source>
        <dbReference type="Pfam" id="PF11954"/>
    </source>
</evidence>
<dbReference type="EMBL" id="CP036339">
    <property type="protein sequence ID" value="QDT72752.1"/>
    <property type="molecule type" value="Genomic_DNA"/>
</dbReference>
<dbReference type="PANTHER" id="PTHR46825:SF8">
    <property type="entry name" value="BETA-LACTAMASE-RELATED"/>
    <property type="match status" value="1"/>
</dbReference>
<dbReference type="RefSeq" id="WP_168206785.1">
    <property type="nucleotide sequence ID" value="NZ_CP036339.1"/>
</dbReference>
<keyword evidence="1" id="KW-0732">Signal</keyword>
<evidence type="ECO:0000313" key="4">
    <source>
        <dbReference type="EMBL" id="QDT72752.1"/>
    </source>
</evidence>
<evidence type="ECO:0000313" key="5">
    <source>
        <dbReference type="Proteomes" id="UP000317909"/>
    </source>
</evidence>
<dbReference type="SUPFAM" id="SSF56601">
    <property type="entry name" value="beta-lactamase/transpeptidase-like"/>
    <property type="match status" value="1"/>
</dbReference>
<feature type="domain" description="Peptidase S12 Pab87-related C-terminal" evidence="3">
    <location>
        <begin position="372"/>
        <end position="450"/>
    </location>
</feature>
<dbReference type="AlphaFoldDB" id="A0A517TWK1"/>
<evidence type="ECO:0000259" key="2">
    <source>
        <dbReference type="Pfam" id="PF00144"/>
    </source>
</evidence>
<dbReference type="InterPro" id="IPR050491">
    <property type="entry name" value="AmpC-like"/>
</dbReference>
<dbReference type="EC" id="3.5.2.6" evidence="4"/>
<dbReference type="KEGG" id="llh:I41_19350"/>
<reference evidence="4 5" key="1">
    <citation type="submission" date="2019-02" db="EMBL/GenBank/DDBJ databases">
        <title>Deep-cultivation of Planctomycetes and their phenomic and genomic characterization uncovers novel biology.</title>
        <authorList>
            <person name="Wiegand S."/>
            <person name="Jogler M."/>
            <person name="Boedeker C."/>
            <person name="Pinto D."/>
            <person name="Vollmers J."/>
            <person name="Rivas-Marin E."/>
            <person name="Kohn T."/>
            <person name="Peeters S.H."/>
            <person name="Heuer A."/>
            <person name="Rast P."/>
            <person name="Oberbeckmann S."/>
            <person name="Bunk B."/>
            <person name="Jeske O."/>
            <person name="Meyerdierks A."/>
            <person name="Storesund J.E."/>
            <person name="Kallscheuer N."/>
            <person name="Luecker S."/>
            <person name="Lage O.M."/>
            <person name="Pohl T."/>
            <person name="Merkel B.J."/>
            <person name="Hornburger P."/>
            <person name="Mueller R.-W."/>
            <person name="Bruemmer F."/>
            <person name="Labrenz M."/>
            <person name="Spormann A.M."/>
            <person name="Op den Camp H."/>
            <person name="Overmann J."/>
            <person name="Amann R."/>
            <person name="Jetten M.S.M."/>
            <person name="Mascher T."/>
            <person name="Medema M.H."/>
            <person name="Devos D.P."/>
            <person name="Kaster A.-K."/>
            <person name="Ovreas L."/>
            <person name="Rohde M."/>
            <person name="Galperin M.Y."/>
            <person name="Jogler C."/>
        </authorList>
    </citation>
    <scope>NUCLEOTIDE SEQUENCE [LARGE SCALE GENOMIC DNA]</scope>
    <source>
        <strain evidence="4 5">I41</strain>
    </source>
</reference>